<organism evidence="2 3">
    <name type="scientific">Nitrosococcus oceani C-27</name>
    <dbReference type="NCBI Taxonomy" id="314279"/>
    <lineage>
        <taxon>Bacteria</taxon>
        <taxon>Pseudomonadati</taxon>
        <taxon>Pseudomonadota</taxon>
        <taxon>Gammaproteobacteria</taxon>
        <taxon>Chromatiales</taxon>
        <taxon>Chromatiaceae</taxon>
        <taxon>Nitrosococcus</taxon>
    </lineage>
</organism>
<keyword evidence="1" id="KW-1133">Transmembrane helix</keyword>
<feature type="transmembrane region" description="Helical" evidence="1">
    <location>
        <begin position="216"/>
        <end position="237"/>
    </location>
</feature>
<gene>
    <name evidence="2" type="ORF">IB75_03815</name>
</gene>
<comment type="caution">
    <text evidence="2">The sequence shown here is derived from an EMBL/GenBank/DDBJ whole genome shotgun (WGS) entry which is preliminary data.</text>
</comment>
<dbReference type="PANTHER" id="PTHR40278:SF1">
    <property type="entry name" value="DNA UTILIZATION PROTEIN HOFN"/>
    <property type="match status" value="1"/>
</dbReference>
<dbReference type="InterPro" id="IPR007813">
    <property type="entry name" value="PilN"/>
</dbReference>
<dbReference type="HOGENOM" id="CLU_049033_1_0_6"/>
<accession>A0A0E2Z4W0</accession>
<evidence type="ECO:0000313" key="2">
    <source>
        <dbReference type="EMBL" id="KFI20246.1"/>
    </source>
</evidence>
<dbReference type="Pfam" id="PF05137">
    <property type="entry name" value="PilN"/>
    <property type="match status" value="1"/>
</dbReference>
<dbReference type="InterPro" id="IPR052534">
    <property type="entry name" value="Extracell_DNA_Util/SecSys_Comp"/>
</dbReference>
<dbReference type="PANTHER" id="PTHR40278">
    <property type="entry name" value="DNA UTILIZATION PROTEIN HOFN"/>
    <property type="match status" value="1"/>
</dbReference>
<dbReference type="InterPro" id="IPR043129">
    <property type="entry name" value="ATPase_NBD"/>
</dbReference>
<dbReference type="OrthoDB" id="5621075at2"/>
<protein>
    <submittedName>
        <fullName evidence="2">Twitching protein PilT</fullName>
    </submittedName>
</protein>
<sequence>MSATKRQAKHQGKGTQIFSKEIVSSLNISSFLDWWGQGLLGCLPRRVRQWFWRETTSVVLEPQGSGVRVQRERGESKENLGFYEGAAQWDKILGEEDTVLVFRLPPRQVLSKSLVLPSAAEENLRQVLAFEMERHTPFTANQVYYDFAIRERNLAARRITVSLIVVPRRILDEWLERLSHWGLQPAVVDVAGADRGQTNLLPEEKRTSKVRPLPRLNMGLGLVLLLLVAGAILLPLWQARTVVIELMPQVAAAQQKAESVMAIRQQLEKVVEASAFLGKEKQEYPSAVELLYELTRILPDNVWLQQLTFSRGKAELDIRGEAAEASALIALLEVSPYFQSVQFRSPVTTNARTGRDRFHITAQIPKLEGLPLP</sequence>
<evidence type="ECO:0000256" key="1">
    <source>
        <dbReference type="SAM" id="Phobius"/>
    </source>
</evidence>
<keyword evidence="1" id="KW-0472">Membrane</keyword>
<evidence type="ECO:0000313" key="3">
    <source>
        <dbReference type="Proteomes" id="UP000028839"/>
    </source>
</evidence>
<dbReference type="AlphaFoldDB" id="A0A0E2Z4W0"/>
<name>A0A0E2Z4W0_9GAMM</name>
<dbReference type="SUPFAM" id="SSF53067">
    <property type="entry name" value="Actin-like ATPase domain"/>
    <property type="match status" value="1"/>
</dbReference>
<proteinExistence type="predicted"/>
<keyword evidence="1" id="KW-0812">Transmembrane</keyword>
<dbReference type="Gene3D" id="3.30.420.380">
    <property type="match status" value="1"/>
</dbReference>
<dbReference type="Proteomes" id="UP000028839">
    <property type="component" value="Unassembled WGS sequence"/>
</dbReference>
<reference evidence="2 3" key="1">
    <citation type="submission" date="2014-07" db="EMBL/GenBank/DDBJ databases">
        <title>Comparative analysis of Nitrosococcus oceani genome inventories of strains from Pacific and Atlantic gyres.</title>
        <authorList>
            <person name="Lim C.K."/>
            <person name="Wang L."/>
            <person name="Sayavedra-Soto L.A."/>
            <person name="Klotz M.G."/>
        </authorList>
    </citation>
    <scope>NUCLEOTIDE SEQUENCE [LARGE SCALE GENOMIC DNA]</scope>
    <source>
        <strain evidence="2 3">C-27</strain>
    </source>
</reference>
<dbReference type="EMBL" id="JPGN01000023">
    <property type="protein sequence ID" value="KFI20246.1"/>
    <property type="molecule type" value="Genomic_DNA"/>
</dbReference>